<feature type="region of interest" description="Disordered" evidence="1">
    <location>
        <begin position="82"/>
        <end position="107"/>
    </location>
</feature>
<keyword evidence="4" id="KW-1185">Reference proteome</keyword>
<organism evidence="3 4">
    <name type="scientific">Nocardioides marinquilinus</name>
    <dbReference type="NCBI Taxonomy" id="1210400"/>
    <lineage>
        <taxon>Bacteria</taxon>
        <taxon>Bacillati</taxon>
        <taxon>Actinomycetota</taxon>
        <taxon>Actinomycetes</taxon>
        <taxon>Propionibacteriales</taxon>
        <taxon>Nocardioidaceae</taxon>
        <taxon>Nocardioides</taxon>
    </lineage>
</organism>
<feature type="compositionally biased region" description="Basic and acidic residues" evidence="1">
    <location>
        <begin position="1"/>
        <end position="11"/>
    </location>
</feature>
<protein>
    <submittedName>
        <fullName evidence="3">Uncharacterized protein</fullName>
    </submittedName>
</protein>
<feature type="region of interest" description="Disordered" evidence="1">
    <location>
        <begin position="1"/>
        <end position="40"/>
    </location>
</feature>
<proteinExistence type="predicted"/>
<dbReference type="RefSeq" id="WP_345456672.1">
    <property type="nucleotide sequence ID" value="NZ_BAABKG010000002.1"/>
</dbReference>
<feature type="transmembrane region" description="Helical" evidence="2">
    <location>
        <begin position="55"/>
        <end position="77"/>
    </location>
</feature>
<keyword evidence="2" id="KW-0472">Membrane</keyword>
<name>A0ABP9PKP8_9ACTN</name>
<gene>
    <name evidence="3" type="ORF">GCM10023340_16050</name>
</gene>
<evidence type="ECO:0000256" key="2">
    <source>
        <dbReference type="SAM" id="Phobius"/>
    </source>
</evidence>
<keyword evidence="2" id="KW-1133">Transmembrane helix</keyword>
<comment type="caution">
    <text evidence="3">The sequence shown here is derived from an EMBL/GenBank/DDBJ whole genome shotgun (WGS) entry which is preliminary data.</text>
</comment>
<dbReference type="EMBL" id="BAABKG010000002">
    <property type="protein sequence ID" value="GAA5145925.1"/>
    <property type="molecule type" value="Genomic_DNA"/>
</dbReference>
<evidence type="ECO:0000313" key="3">
    <source>
        <dbReference type="EMBL" id="GAA5145925.1"/>
    </source>
</evidence>
<accession>A0ABP9PKP8</accession>
<keyword evidence="2" id="KW-0812">Transmembrane</keyword>
<evidence type="ECO:0000256" key="1">
    <source>
        <dbReference type="SAM" id="MobiDB-lite"/>
    </source>
</evidence>
<sequence length="251" mass="27201">MADEPRWEGYRPSETTPPAEQPGQPEQPEQPRWPLVDAPKARPVPPVATRARAPVLGVLLLALVIVVAVVVSVALAVRDDDDRTDADAGTDPAAVPSPAPTQPPDVLSDTGLADLVDAVRTERGGTEVFDATLSSEYAVLDLPVDATTRRYESWYWDGELRSNDARGTARYGRIDLATLDAAVVRRLLTRVARLVEDPTSTYVIVRGPSELGLPDDGIRVSAYASNEFGETAYLAADARGRVIRRYLSTEE</sequence>
<feature type="compositionally biased region" description="Low complexity" evidence="1">
    <location>
        <begin position="14"/>
        <end position="27"/>
    </location>
</feature>
<dbReference type="Proteomes" id="UP001500221">
    <property type="component" value="Unassembled WGS sequence"/>
</dbReference>
<reference evidence="4" key="1">
    <citation type="journal article" date="2019" name="Int. J. Syst. Evol. Microbiol.">
        <title>The Global Catalogue of Microorganisms (GCM) 10K type strain sequencing project: providing services to taxonomists for standard genome sequencing and annotation.</title>
        <authorList>
            <consortium name="The Broad Institute Genomics Platform"/>
            <consortium name="The Broad Institute Genome Sequencing Center for Infectious Disease"/>
            <person name="Wu L."/>
            <person name="Ma J."/>
        </authorList>
    </citation>
    <scope>NUCLEOTIDE SEQUENCE [LARGE SCALE GENOMIC DNA]</scope>
    <source>
        <strain evidence="4">JCM 18459</strain>
    </source>
</reference>
<evidence type="ECO:0000313" key="4">
    <source>
        <dbReference type="Proteomes" id="UP001500221"/>
    </source>
</evidence>